<sequence>MISESVSATIEGVDSKELLDKVFDVNNLVKWWMFLKKIEQVDELHYYAEFRVFMKFKFLMTRERYLNGVRHWGEMKWPKATFSFTVEVYPSKGKVDVVIRGDYAGPLERLARTPMKVFLNHFAEKLAGSSQVYVFQDLPSLINEGIEQSKEYKGEVRIKVDECEIVFEKGKMKSVTCGNLEGNDAMNYLVKKGTYKVSISYS</sequence>
<gene>
    <name evidence="1" type="ORF">TQ35_0003030</name>
</gene>
<dbReference type="Proteomes" id="UP000053480">
    <property type="component" value="Unassembled WGS sequence"/>
</dbReference>
<protein>
    <submittedName>
        <fullName evidence="1">Uncharacterized protein</fullName>
    </submittedName>
</protein>
<organism evidence="1 2">
    <name type="scientific">Candidatus Aramenus sulfurataquae</name>
    <dbReference type="NCBI Taxonomy" id="1326980"/>
    <lineage>
        <taxon>Archaea</taxon>
        <taxon>Thermoproteota</taxon>
        <taxon>Thermoprotei</taxon>
        <taxon>Sulfolobales</taxon>
        <taxon>Sulfolobaceae</taxon>
        <taxon>Candidatus Aramenus</taxon>
    </lineage>
</organism>
<accession>A0ACC6TMV6</accession>
<evidence type="ECO:0000313" key="2">
    <source>
        <dbReference type="Proteomes" id="UP000053480"/>
    </source>
</evidence>
<comment type="caution">
    <text evidence="1">The sequence shown here is derived from an EMBL/GenBank/DDBJ whole genome shotgun (WGS) entry which is preliminary data.</text>
</comment>
<name>A0ACC6TMV6_9CREN</name>
<dbReference type="EMBL" id="JZWS03000002">
    <property type="protein sequence ID" value="MEW9491162.1"/>
    <property type="molecule type" value="Genomic_DNA"/>
</dbReference>
<evidence type="ECO:0000313" key="1">
    <source>
        <dbReference type="EMBL" id="MEW9491162.1"/>
    </source>
</evidence>
<proteinExistence type="predicted"/>
<reference evidence="1" key="1">
    <citation type="submission" date="2024-07" db="EMBL/GenBank/DDBJ databases">
        <title>Metagenome and Metagenome-Assembled Genomes of Archaea from a hot spring from the geothermal field of Los Azufres, Mexico.</title>
        <authorList>
            <person name="Marin-Paredes R."/>
            <person name="Martinez-Romero E."/>
            <person name="Servin-Garciduenas L.E."/>
        </authorList>
    </citation>
    <scope>NUCLEOTIDE SEQUENCE</scope>
    <source>
        <strain evidence="1">AZ1-454</strain>
    </source>
</reference>